<dbReference type="KEGG" id="phm:PSMK_22350"/>
<keyword evidence="2" id="KW-0175">Coiled coil</keyword>
<dbReference type="HOGENOM" id="CLU_246402_0_0_0"/>
<dbReference type="EMBL" id="AP012338">
    <property type="protein sequence ID" value="BAM04394.1"/>
    <property type="molecule type" value="Genomic_DNA"/>
</dbReference>
<dbReference type="RefSeq" id="WP_014437612.1">
    <property type="nucleotide sequence ID" value="NC_017080.1"/>
</dbReference>
<evidence type="ECO:0008006" key="5">
    <source>
        <dbReference type="Google" id="ProtNLM"/>
    </source>
</evidence>
<dbReference type="STRING" id="1142394.PSMK_22350"/>
<dbReference type="PANTHER" id="PTHR12558:SF33">
    <property type="entry name" value="BLL7664 PROTEIN"/>
    <property type="match status" value="1"/>
</dbReference>
<proteinExistence type="predicted"/>
<evidence type="ECO:0000313" key="3">
    <source>
        <dbReference type="EMBL" id="BAM04394.1"/>
    </source>
</evidence>
<dbReference type="SMART" id="SM00028">
    <property type="entry name" value="TPR"/>
    <property type="match status" value="12"/>
</dbReference>
<dbReference type="Pfam" id="PF13432">
    <property type="entry name" value="TPR_16"/>
    <property type="match status" value="5"/>
</dbReference>
<protein>
    <recommendedName>
        <fullName evidence="5">Tetratricopeptide repeat protein</fullName>
    </recommendedName>
</protein>
<dbReference type="eggNOG" id="COG3063">
    <property type="taxonomic scope" value="Bacteria"/>
</dbReference>
<sequence>MAASVNKTFVAILVAVLVAVVGLAGGVYWKLYHRTADQLRVEGEKHLIEARRHAAEVDSLEGDAALQSYRRSGEEYEQATSLFGQAFTREPTNLEILQNYIDSLSQMHAPNRIRAQEFHQELLAKRKLAVELSGDQPERLDAYFESLMAMVPWAGEGVYQAVFREAEQRLATNPDDAISRKYRAIVGTHRLNESTDLTEQRAILDDVERALEESPDDPELHLAMARYQLFEAGRVELDDAAFDAAMQAAIEAIEAATPGASEDRTVLLGQNEARLRALRMLRTSAARAAGRGVAAARIEALTARADQLEAQLAEEIGRLEASIASDPTIDDLVRTADLLTAVDREAVVLEGDVASTGGLKRTEALVRRAIASEPLNVSYKVMLGNLLRLRQQHDEALTVYREADALEAVGPAEMMLRSDARRRQARFEIASIELIKAEAASDPAERERLLKGAEEAVDELVNAEQRTARVLLLEGKIALLRKQTTRAMQSLDRAVQMYADAGQPNVEAILLSARARQSEQQYGAAAERLEELLRAYPLERSPSTEQRIRRQLAEIYLASNRPQEAAGQVDRLAEIAAEDASVAALRGQVALQNNEPDKAAAVFEAAGLMGNPGIVRRLAQAYRANGRPEEATGLLSGFLDANPADPGVLAELMPALDEDARASRIAAAEAAGLAEETAMLLRGSSDPADRQRLVDSLAARDGGGIEEQLRRATLWERLEEPEKAAAAYDRARAIDPNHPRVLLEDLRIALEAGEIERARRLASTASEENLDLAGGRFIRGQVAAAQGDTGTAIVLYKEGLRERPIYDQGWKTLGDLHLREGDPNQAADAYSQATRQRPDNVGALLGLAESQRMRGREGAALAALREAVSVVPENAGVRERYLAYEIARGDAERALAFRRERAAQRPDDAGNQLALARLLVDRQRPAEAFEVLDALDAAGDVGVTRASAATRASLLAEVRGDDEGIASFRGYLAERGEAAEAADYSALGRLLAAAGEADEALAAYQRAAEMESPDDPRRAATRELGDYLFASGDPVAAAAVYRDLLASDALAPEDRQRIALRQAETLVRAGDAPAAEALLKDQEPTAESELLVAMIASGRGDAEAARASVERALQLNPESSAAYLQRALLPGADPQQALADAERAASLDPGDAAAGQLRTELLLRLGRREEATAALRERLDQNPGDVRARVRLAELRAADGERDDAERLIEAGRRLDPDNPVWDRFARQLAASSPDAATATAALEAMLAESGDPAVLARLARRHLDGGDDASALAALDGSPALVQESPELQAIRGRALAAGGDTEGARNVLRLAAERSRGIGELGGVLNEAAAVLDPEEAVTLAEAAPSTFDEASLELVQAAVLMNHQRWGATVALLEAPDAASRDAEGDLLARRDRSLATSLQSLGRAEEAKARYEALLAEQPEDVGALNNLAYLLAVDLDRPGEAVPLAERARDALSQGVPPVQRAAVLDTLGWAQHLAGDETAARATLEESLRLAPIPAAHLHLARVYRAIGLDTLADDQARRARSLASERGDAAVLEEVEAFEAAAG</sequence>
<keyword evidence="4" id="KW-1185">Reference proteome</keyword>
<evidence type="ECO:0000256" key="2">
    <source>
        <dbReference type="SAM" id="Coils"/>
    </source>
</evidence>
<feature type="repeat" description="TPR" evidence="1">
    <location>
        <begin position="981"/>
        <end position="1014"/>
    </location>
</feature>
<feature type="repeat" description="TPR" evidence="1">
    <location>
        <begin position="807"/>
        <end position="840"/>
    </location>
</feature>
<dbReference type="Proteomes" id="UP000007881">
    <property type="component" value="Chromosome"/>
</dbReference>
<dbReference type="InterPro" id="IPR011990">
    <property type="entry name" value="TPR-like_helical_dom_sf"/>
</dbReference>
<feature type="coiled-coil region" evidence="2">
    <location>
        <begin position="291"/>
        <end position="318"/>
    </location>
</feature>
<gene>
    <name evidence="3" type="ordered locus">PSMK_22350</name>
</gene>
<dbReference type="PANTHER" id="PTHR12558">
    <property type="entry name" value="CELL DIVISION CYCLE 16,23,27"/>
    <property type="match status" value="1"/>
</dbReference>
<evidence type="ECO:0000313" key="4">
    <source>
        <dbReference type="Proteomes" id="UP000007881"/>
    </source>
</evidence>
<dbReference type="OrthoDB" id="9766710at2"/>
<reference evidence="3 4" key="1">
    <citation type="submission" date="2012-02" db="EMBL/GenBank/DDBJ databases">
        <title>Complete genome sequence of Phycisphaera mikurensis NBRC 102666.</title>
        <authorList>
            <person name="Ankai A."/>
            <person name="Hosoyama A."/>
            <person name="Terui Y."/>
            <person name="Sekine M."/>
            <person name="Fukai R."/>
            <person name="Kato Y."/>
            <person name="Nakamura S."/>
            <person name="Yamada-Narita S."/>
            <person name="Kawakoshi A."/>
            <person name="Fukunaga Y."/>
            <person name="Yamazaki S."/>
            <person name="Fujita N."/>
        </authorList>
    </citation>
    <scope>NUCLEOTIDE SEQUENCE [LARGE SCALE GENOMIC DNA]</scope>
    <source>
        <strain evidence="4">NBRC 102666 / KCTC 22515 / FYK2301M01</strain>
    </source>
</reference>
<dbReference type="SUPFAM" id="SSF48452">
    <property type="entry name" value="TPR-like"/>
    <property type="match status" value="5"/>
</dbReference>
<dbReference type="PROSITE" id="PS50005">
    <property type="entry name" value="TPR"/>
    <property type="match status" value="2"/>
</dbReference>
<accession>I0IGK6</accession>
<organism evidence="3 4">
    <name type="scientific">Phycisphaera mikurensis (strain NBRC 102666 / KCTC 22515 / FYK2301M01)</name>
    <dbReference type="NCBI Taxonomy" id="1142394"/>
    <lineage>
        <taxon>Bacteria</taxon>
        <taxon>Pseudomonadati</taxon>
        <taxon>Planctomycetota</taxon>
        <taxon>Phycisphaerae</taxon>
        <taxon>Phycisphaerales</taxon>
        <taxon>Phycisphaeraceae</taxon>
        <taxon>Phycisphaera</taxon>
    </lineage>
</organism>
<dbReference type="Pfam" id="PF14559">
    <property type="entry name" value="TPR_19"/>
    <property type="match status" value="1"/>
</dbReference>
<dbReference type="eggNOG" id="COG0457">
    <property type="taxonomic scope" value="Bacteria"/>
</dbReference>
<name>I0IGK6_PHYMF</name>
<keyword evidence="1" id="KW-0802">TPR repeat</keyword>
<dbReference type="Gene3D" id="1.25.40.10">
    <property type="entry name" value="Tetratricopeptide repeat domain"/>
    <property type="match status" value="8"/>
</dbReference>
<evidence type="ECO:0000256" key="1">
    <source>
        <dbReference type="PROSITE-ProRule" id="PRU00339"/>
    </source>
</evidence>
<dbReference type="InterPro" id="IPR019734">
    <property type="entry name" value="TPR_rpt"/>
</dbReference>